<feature type="signal peptide" evidence="2">
    <location>
        <begin position="1"/>
        <end position="21"/>
    </location>
</feature>
<dbReference type="EMBL" id="SRLH01000009">
    <property type="protein sequence ID" value="TGD56686.1"/>
    <property type="molecule type" value="Genomic_DNA"/>
</dbReference>
<evidence type="ECO:0000256" key="1">
    <source>
        <dbReference type="ARBA" id="ARBA00022729"/>
    </source>
</evidence>
<dbReference type="InterPro" id="IPR026444">
    <property type="entry name" value="Secre_tail"/>
</dbReference>
<evidence type="ECO:0000256" key="2">
    <source>
        <dbReference type="SAM" id="SignalP"/>
    </source>
</evidence>
<protein>
    <submittedName>
        <fullName evidence="4">T9SS type A sorting domain-containing protein</fullName>
    </submittedName>
</protein>
<reference evidence="4 5" key="1">
    <citation type="submission" date="2019-04" db="EMBL/GenBank/DDBJ databases">
        <title>Flavobacterium sp. strain DS2-A Genome sequencing and assembly.</title>
        <authorList>
            <person name="Kim I."/>
        </authorList>
    </citation>
    <scope>NUCLEOTIDE SEQUENCE [LARGE SCALE GENOMIC DNA]</scope>
    <source>
        <strain evidence="4 5">DS2-A</strain>
    </source>
</reference>
<dbReference type="AlphaFoldDB" id="A0A4Z0L6F2"/>
<sequence>MKKKVLFAASFLLLMEGYSQSFPPAAGQLGTTAIHKTDVSFVSWATGIEVTRGYKKISDPSLGYASTGLPANAAGFPTGAVVSLGDRGEAVATFLLPVTDGPGFDFAVFENGNTGYLELGIVQVSSDGVHYFGFPTYSQTQSSSQIGTFGTPQAAYLNNLGGKYDGTYGTPFDISEIPDSPLLNKNSITHIKIIDVVGSIDPQYATYDSQGNAINDSFPTPFDSGGFDLQAVGVIHERSLGVDGFDKIFFTLYPNPAKDILFLEMEEEAALILYDLPGRIVKRFPKGNYQKIIVSDLNPGTYLLEVSTDGKRAVKKIIIE</sequence>
<proteinExistence type="predicted"/>
<dbReference type="NCBIfam" id="TIGR04183">
    <property type="entry name" value="Por_Secre_tail"/>
    <property type="match status" value="1"/>
</dbReference>
<dbReference type="Pfam" id="PF18962">
    <property type="entry name" value="Por_Secre_tail"/>
    <property type="match status" value="1"/>
</dbReference>
<feature type="domain" description="Secretion system C-terminal sorting" evidence="3">
    <location>
        <begin position="252"/>
        <end position="319"/>
    </location>
</feature>
<accession>A0A4Z0L6F2</accession>
<keyword evidence="5" id="KW-1185">Reference proteome</keyword>
<dbReference type="Proteomes" id="UP000297407">
    <property type="component" value="Unassembled WGS sequence"/>
</dbReference>
<feature type="chain" id="PRO_5021266012" evidence="2">
    <location>
        <begin position="22"/>
        <end position="320"/>
    </location>
</feature>
<evidence type="ECO:0000259" key="3">
    <source>
        <dbReference type="Pfam" id="PF18962"/>
    </source>
</evidence>
<evidence type="ECO:0000313" key="4">
    <source>
        <dbReference type="EMBL" id="TGD56686.1"/>
    </source>
</evidence>
<dbReference type="RefSeq" id="WP_135527459.1">
    <property type="nucleotide sequence ID" value="NZ_SRLH01000009.1"/>
</dbReference>
<gene>
    <name evidence="4" type="ORF">E4635_14685</name>
</gene>
<evidence type="ECO:0000313" key="5">
    <source>
        <dbReference type="Proteomes" id="UP000297407"/>
    </source>
</evidence>
<name>A0A4Z0L6F2_9FLAO</name>
<keyword evidence="1 2" id="KW-0732">Signal</keyword>
<comment type="caution">
    <text evidence="4">The sequence shown here is derived from an EMBL/GenBank/DDBJ whole genome shotgun (WGS) entry which is preliminary data.</text>
</comment>
<dbReference type="OrthoDB" id="866189at2"/>
<organism evidence="4 5">
    <name type="scientific">Flavobacterium humi</name>
    <dbReference type="NCBI Taxonomy" id="2562683"/>
    <lineage>
        <taxon>Bacteria</taxon>
        <taxon>Pseudomonadati</taxon>
        <taxon>Bacteroidota</taxon>
        <taxon>Flavobacteriia</taxon>
        <taxon>Flavobacteriales</taxon>
        <taxon>Flavobacteriaceae</taxon>
        <taxon>Flavobacterium</taxon>
    </lineage>
</organism>